<keyword evidence="5 12" id="KW-0288">FMN</keyword>
<feature type="binding site" evidence="14">
    <location>
        <position position="169"/>
    </location>
    <ligand>
        <name>FMN</name>
        <dbReference type="ChEBI" id="CHEBI:58210"/>
    </ligand>
</feature>
<dbReference type="GO" id="GO:0050660">
    <property type="term" value="F:flavin adenine dinucleotide binding"/>
    <property type="evidence" value="ECO:0007669"/>
    <property type="project" value="InterPro"/>
</dbReference>
<dbReference type="Gene3D" id="3.20.20.70">
    <property type="entry name" value="Aldolase class I"/>
    <property type="match status" value="1"/>
</dbReference>
<evidence type="ECO:0000256" key="12">
    <source>
        <dbReference type="PIRNR" id="PIRNR006621"/>
    </source>
</evidence>
<evidence type="ECO:0000313" key="17">
    <source>
        <dbReference type="Proteomes" id="UP000231638"/>
    </source>
</evidence>
<evidence type="ECO:0000256" key="11">
    <source>
        <dbReference type="ARBA" id="ARBA00048802"/>
    </source>
</evidence>
<keyword evidence="7" id="KW-0521">NADP</keyword>
<dbReference type="InterPro" id="IPR035587">
    <property type="entry name" value="DUS-like_FMN-bd"/>
</dbReference>
<dbReference type="STRING" id="366522.GCA_001548055_02151"/>
<feature type="active site" description="Proton donor" evidence="13">
    <location>
        <position position="101"/>
    </location>
</feature>
<dbReference type="CDD" id="cd02801">
    <property type="entry name" value="DUS_like_FMN"/>
    <property type="match status" value="1"/>
</dbReference>
<keyword evidence="14" id="KW-0547">Nucleotide-binding</keyword>
<keyword evidence="4 12" id="KW-0285">Flavoprotein</keyword>
<dbReference type="Pfam" id="PF01207">
    <property type="entry name" value="Dus"/>
    <property type="match status" value="1"/>
</dbReference>
<dbReference type="EMBL" id="DLUG01000144">
    <property type="protein sequence ID" value="DAB36354.1"/>
    <property type="molecule type" value="Genomic_DNA"/>
</dbReference>
<dbReference type="Proteomes" id="UP000231638">
    <property type="component" value="Unassembled WGS sequence"/>
</dbReference>
<evidence type="ECO:0000313" key="16">
    <source>
        <dbReference type="EMBL" id="DAB36354.1"/>
    </source>
</evidence>
<sequence length="315" mass="35031">MSYEIDFERGILALAPLAGFTDLPFRSVVKKFGADVTFSEMISANALKHHSAKTFKMLTKSPLETPYIVQIAGSDLAVIKEAVLMLNDIEGIDGIDLNCGCPVPKVVSQDAGSSLLLNLPHMQKIIETIKTHSNKRYTSAKVRLGFTTKIPETIAKACEEAGVDFISIHGRTRSGGYKAEVDYEAIARARASVRIPVIANGDITDYEKALHVKAVTGCNSLMIGRWAVGNPWIFYQIKHALPFVDKTKILEIVSEHFDAMIEVYGRQGVSLFRKHLHTYSKGFREASEFRDRVNRIDDVDAMREAIDFFFTNALS</sequence>
<dbReference type="InterPro" id="IPR018517">
    <property type="entry name" value="tRNA_hU_synthase_CS"/>
</dbReference>
<gene>
    <name evidence="16" type="ORF">CFH80_05360</name>
</gene>
<dbReference type="PANTHER" id="PTHR45846">
    <property type="entry name" value="TRNA-DIHYDROURIDINE(47) SYNTHASE [NAD(P)(+)]-LIKE"/>
    <property type="match status" value="1"/>
</dbReference>
<evidence type="ECO:0000256" key="3">
    <source>
        <dbReference type="ARBA" id="ARBA00022555"/>
    </source>
</evidence>
<protein>
    <recommendedName>
        <fullName evidence="12">tRNA-dihydrouridine synthase</fullName>
        <ecNumber evidence="12">1.3.1.-</ecNumber>
    </recommendedName>
</protein>
<dbReference type="EC" id="1.3.1.-" evidence="12"/>
<comment type="catalytic activity">
    <reaction evidence="10">
        <text>a 5,6-dihydrouridine in tRNA + NADP(+) = a uridine in tRNA + NADPH + H(+)</text>
        <dbReference type="Rhea" id="RHEA:23624"/>
        <dbReference type="Rhea" id="RHEA-COMP:13339"/>
        <dbReference type="Rhea" id="RHEA-COMP:13887"/>
        <dbReference type="ChEBI" id="CHEBI:15378"/>
        <dbReference type="ChEBI" id="CHEBI:57783"/>
        <dbReference type="ChEBI" id="CHEBI:58349"/>
        <dbReference type="ChEBI" id="CHEBI:65315"/>
        <dbReference type="ChEBI" id="CHEBI:74443"/>
    </reaction>
</comment>
<dbReference type="AlphaFoldDB" id="A0A2D3WF66"/>
<comment type="function">
    <text evidence="2 12">Catalyzes the synthesis of 5,6-dihydrouridine (D), a modified base found in the D-loop of most tRNAs, via the reduction of the C5-C6 double bond in target uridines.</text>
</comment>
<keyword evidence="3" id="KW-0820">tRNA-binding</keyword>
<evidence type="ECO:0000256" key="10">
    <source>
        <dbReference type="ARBA" id="ARBA00048205"/>
    </source>
</evidence>
<evidence type="ECO:0000256" key="5">
    <source>
        <dbReference type="ARBA" id="ARBA00022643"/>
    </source>
</evidence>
<dbReference type="InterPro" id="IPR024036">
    <property type="entry name" value="tRNA-dHydroUridine_Synthase_C"/>
</dbReference>
<keyword evidence="8" id="KW-0694">RNA-binding</keyword>
<dbReference type="GO" id="GO:0000049">
    <property type="term" value="F:tRNA binding"/>
    <property type="evidence" value="ECO:0007669"/>
    <property type="project" value="UniProtKB-KW"/>
</dbReference>
<evidence type="ECO:0000256" key="4">
    <source>
        <dbReference type="ARBA" id="ARBA00022630"/>
    </source>
</evidence>
<dbReference type="InterPro" id="IPR013785">
    <property type="entry name" value="Aldolase_TIM"/>
</dbReference>
<evidence type="ECO:0000256" key="14">
    <source>
        <dbReference type="PIRSR" id="PIRSR006621-2"/>
    </source>
</evidence>
<dbReference type="SUPFAM" id="SSF51395">
    <property type="entry name" value="FMN-linked oxidoreductases"/>
    <property type="match status" value="1"/>
</dbReference>
<dbReference type="PANTHER" id="PTHR45846:SF1">
    <property type="entry name" value="TRNA-DIHYDROURIDINE(47) SYNTHASE [NAD(P)(+)]-LIKE"/>
    <property type="match status" value="1"/>
</dbReference>
<dbReference type="PIRSF" id="PIRSF006621">
    <property type="entry name" value="Dus"/>
    <property type="match status" value="1"/>
</dbReference>
<comment type="caution">
    <text evidence="16">The sequence shown here is derived from an EMBL/GenBank/DDBJ whole genome shotgun (WGS) entry which is preliminary data.</text>
</comment>
<feature type="domain" description="DUS-like FMN-binding" evidence="15">
    <location>
        <begin position="14"/>
        <end position="306"/>
    </location>
</feature>
<evidence type="ECO:0000259" key="15">
    <source>
        <dbReference type="Pfam" id="PF01207"/>
    </source>
</evidence>
<evidence type="ECO:0000256" key="2">
    <source>
        <dbReference type="ARBA" id="ARBA00002790"/>
    </source>
</evidence>
<comment type="cofactor">
    <cofactor evidence="1 12 14">
        <name>FMN</name>
        <dbReference type="ChEBI" id="CHEBI:58210"/>
    </cofactor>
</comment>
<evidence type="ECO:0000256" key="9">
    <source>
        <dbReference type="ARBA" id="ARBA00023002"/>
    </source>
</evidence>
<proteinExistence type="inferred from homology"/>
<dbReference type="PROSITE" id="PS01136">
    <property type="entry name" value="UPF0034"/>
    <property type="match status" value="1"/>
</dbReference>
<accession>A0A2D3WF66</accession>
<keyword evidence="6 12" id="KW-0819">tRNA processing</keyword>
<evidence type="ECO:0000256" key="7">
    <source>
        <dbReference type="ARBA" id="ARBA00022857"/>
    </source>
</evidence>
<feature type="binding site" evidence="14">
    <location>
        <position position="70"/>
    </location>
    <ligand>
        <name>FMN</name>
        <dbReference type="ChEBI" id="CHEBI:58210"/>
    </ligand>
</feature>
<dbReference type="GO" id="GO:0017150">
    <property type="term" value="F:tRNA dihydrouridine synthase activity"/>
    <property type="evidence" value="ECO:0007669"/>
    <property type="project" value="InterPro"/>
</dbReference>
<evidence type="ECO:0000256" key="13">
    <source>
        <dbReference type="PIRSR" id="PIRSR006621-1"/>
    </source>
</evidence>
<comment type="similarity">
    <text evidence="12">Belongs to the dus family.</text>
</comment>
<evidence type="ECO:0000256" key="1">
    <source>
        <dbReference type="ARBA" id="ARBA00001917"/>
    </source>
</evidence>
<reference evidence="16 17" key="1">
    <citation type="journal article" date="2017" name="Front. Microbiol.">
        <title>Comparative Genomic Analysis of the Class Epsilonproteobacteria and Proposed Reclassification to Epsilonbacteraeota (phyl. nov.).</title>
        <authorList>
            <person name="Waite D.W."/>
            <person name="Vanwonterghem I."/>
            <person name="Rinke C."/>
            <person name="Parks D.H."/>
            <person name="Zhang Y."/>
            <person name="Takai K."/>
            <person name="Sievert S.M."/>
            <person name="Simon J."/>
            <person name="Campbell B.J."/>
            <person name="Hanson T.E."/>
            <person name="Woyke T."/>
            <person name="Klotz M.G."/>
            <person name="Hugenholtz P."/>
        </authorList>
    </citation>
    <scope>NUCLEOTIDE SEQUENCE [LARGE SCALE GENOMIC DNA]</scope>
    <source>
        <strain evidence="16">UBA11420</strain>
    </source>
</reference>
<dbReference type="Gene3D" id="1.10.1200.80">
    <property type="entry name" value="Putative flavin oxidoreducatase, domain 2"/>
    <property type="match status" value="1"/>
</dbReference>
<name>A0A2D3WF66_9BACT</name>
<dbReference type="InterPro" id="IPR001269">
    <property type="entry name" value="DUS_fam"/>
</dbReference>
<comment type="catalytic activity">
    <reaction evidence="11">
        <text>a 5,6-dihydrouridine in tRNA + NAD(+) = a uridine in tRNA + NADH + H(+)</text>
        <dbReference type="Rhea" id="RHEA:54452"/>
        <dbReference type="Rhea" id="RHEA-COMP:13339"/>
        <dbReference type="Rhea" id="RHEA-COMP:13887"/>
        <dbReference type="ChEBI" id="CHEBI:15378"/>
        <dbReference type="ChEBI" id="CHEBI:57540"/>
        <dbReference type="ChEBI" id="CHEBI:57945"/>
        <dbReference type="ChEBI" id="CHEBI:65315"/>
        <dbReference type="ChEBI" id="CHEBI:74443"/>
    </reaction>
</comment>
<feature type="binding site" evidence="14">
    <location>
        <begin position="224"/>
        <end position="225"/>
    </location>
    <ligand>
        <name>FMN</name>
        <dbReference type="ChEBI" id="CHEBI:58210"/>
    </ligand>
</feature>
<organism evidence="16 17">
    <name type="scientific">Sulfurospirillum cavolei</name>
    <dbReference type="NCBI Taxonomy" id="366522"/>
    <lineage>
        <taxon>Bacteria</taxon>
        <taxon>Pseudomonadati</taxon>
        <taxon>Campylobacterota</taxon>
        <taxon>Epsilonproteobacteria</taxon>
        <taxon>Campylobacterales</taxon>
        <taxon>Sulfurospirillaceae</taxon>
        <taxon>Sulfurospirillum</taxon>
    </lineage>
</organism>
<evidence type="ECO:0000256" key="8">
    <source>
        <dbReference type="ARBA" id="ARBA00022884"/>
    </source>
</evidence>
<keyword evidence="9 12" id="KW-0560">Oxidoreductase</keyword>
<evidence type="ECO:0000256" key="6">
    <source>
        <dbReference type="ARBA" id="ARBA00022694"/>
    </source>
</evidence>
<feature type="binding site" evidence="14">
    <location>
        <position position="141"/>
    </location>
    <ligand>
        <name>FMN</name>
        <dbReference type="ChEBI" id="CHEBI:58210"/>
    </ligand>
</feature>